<dbReference type="GO" id="GO:0046872">
    <property type="term" value="F:metal ion binding"/>
    <property type="evidence" value="ECO:0007669"/>
    <property type="project" value="UniProtKB-KW"/>
</dbReference>
<evidence type="ECO:0000256" key="6">
    <source>
        <dbReference type="ARBA" id="ARBA00023049"/>
    </source>
</evidence>
<sequence>MTRWLDNAEIATSAIRQKSRSDASEHGSNRPPSPARSQNRHGCPVSDPGRRSQDRRVFAEDAPSARPAAPPRQAVSLRWLAGCLLTGIAGAGLLGAALALAVSGETEVAPPERAAWRQDAAAENAAEDGRHGDGARKGDRLMREAMTVAAKQSFRAPVTERVGEREVIRNHAYVQVATDLSARPPDEPVPPFDPMRSGAAPEAMPPDDGTDPAETAVTLTRSPLAGDEAGEDAPALTEAEVDAVVAEAERAAGGTLPLLPAERLLSRALRAGLPAPGVPEPEAAFGSIEVRILPENLTEVPENPTEAAPLVEERDVVLGRDETLEAVLRANGAAAGRIAAILPVLSARARGELEEGQHLRLLLGPEGEGRAIQRVTLYGEAGIEEIVAMNDRGRFVSVAPPRAGTEAARDDDDDAGGATLYESLYGAGLRNGVPRPIIEELVLALAYGTDLQQRVASGDRVEMLFTEDEDSRPELVFAALRLHGDTQALYRYRVPGTGEVDYLDAHGRSSRKFLMRRPVADGRISSPFGARYHPILGYLRPHNGVDWAATRGTPIMATGDGTILSAGARSGYGNRVEIQHANGYTSAYNHMARIARGVAPGARVRLGQVIGGVGTTGLSTGPHVHYEVTINGRFVDPMKIRLPSARELAGPALAAFRQAEEQVDALRRSHGAKAVAARI</sequence>
<dbReference type="GO" id="GO:0004222">
    <property type="term" value="F:metalloendopeptidase activity"/>
    <property type="evidence" value="ECO:0007669"/>
    <property type="project" value="TreeGrafter"/>
</dbReference>
<gene>
    <name evidence="10" type="ORF">EOE48_06465</name>
</gene>
<evidence type="ECO:0000256" key="3">
    <source>
        <dbReference type="ARBA" id="ARBA00022723"/>
    </source>
</evidence>
<evidence type="ECO:0000256" key="8">
    <source>
        <dbReference type="SAM" id="Phobius"/>
    </source>
</evidence>
<dbReference type="GO" id="GO:0006508">
    <property type="term" value="P:proteolysis"/>
    <property type="evidence" value="ECO:0007669"/>
    <property type="project" value="UniProtKB-KW"/>
</dbReference>
<dbReference type="InterPro" id="IPR011055">
    <property type="entry name" value="Dup_hybrid_motif"/>
</dbReference>
<feature type="compositionally biased region" description="Basic and acidic residues" evidence="7">
    <location>
        <begin position="127"/>
        <end position="137"/>
    </location>
</feature>
<keyword evidence="3" id="KW-0479">Metal-binding</keyword>
<dbReference type="InterPro" id="IPR016047">
    <property type="entry name" value="M23ase_b-sheet_dom"/>
</dbReference>
<comment type="caution">
    <text evidence="10">The sequence shown here is derived from an EMBL/GenBank/DDBJ whole genome shotgun (WGS) entry which is preliminary data.</text>
</comment>
<evidence type="ECO:0000256" key="5">
    <source>
        <dbReference type="ARBA" id="ARBA00022833"/>
    </source>
</evidence>
<protein>
    <submittedName>
        <fullName evidence="10">M23 family metallopeptidase</fullName>
    </submittedName>
</protein>
<dbReference type="Gene3D" id="2.70.70.10">
    <property type="entry name" value="Glucose Permease (Domain IIA)"/>
    <property type="match status" value="1"/>
</dbReference>
<organism evidence="10 11">
    <name type="scientific">Methylobacterium oryzihabitans</name>
    <dbReference type="NCBI Taxonomy" id="2499852"/>
    <lineage>
        <taxon>Bacteria</taxon>
        <taxon>Pseudomonadati</taxon>
        <taxon>Pseudomonadota</taxon>
        <taxon>Alphaproteobacteria</taxon>
        <taxon>Hyphomicrobiales</taxon>
        <taxon>Methylobacteriaceae</taxon>
        <taxon>Methylobacterium</taxon>
    </lineage>
</organism>
<keyword evidence="8" id="KW-0812">Transmembrane</keyword>
<dbReference type="Proteomes" id="UP000286997">
    <property type="component" value="Unassembled WGS sequence"/>
</dbReference>
<feature type="compositionally biased region" description="Basic and acidic residues" evidence="7">
    <location>
        <begin position="48"/>
        <end position="59"/>
    </location>
</feature>
<feature type="region of interest" description="Disordered" evidence="7">
    <location>
        <begin position="111"/>
        <end position="137"/>
    </location>
</feature>
<keyword evidence="6" id="KW-0482">Metalloprotease</keyword>
<dbReference type="EMBL" id="SACP01000004">
    <property type="protein sequence ID" value="RVU20247.1"/>
    <property type="molecule type" value="Genomic_DNA"/>
</dbReference>
<evidence type="ECO:0000256" key="1">
    <source>
        <dbReference type="ARBA" id="ARBA00001947"/>
    </source>
</evidence>
<comment type="cofactor">
    <cofactor evidence="1">
        <name>Zn(2+)</name>
        <dbReference type="ChEBI" id="CHEBI:29105"/>
    </cofactor>
</comment>
<keyword evidence="8" id="KW-0472">Membrane</keyword>
<proteinExistence type="predicted"/>
<feature type="region of interest" description="Disordered" evidence="7">
    <location>
        <begin position="1"/>
        <end position="72"/>
    </location>
</feature>
<evidence type="ECO:0000256" key="2">
    <source>
        <dbReference type="ARBA" id="ARBA00022670"/>
    </source>
</evidence>
<evidence type="ECO:0000256" key="7">
    <source>
        <dbReference type="SAM" id="MobiDB-lite"/>
    </source>
</evidence>
<dbReference type="InterPro" id="IPR050570">
    <property type="entry name" value="Cell_wall_metabolism_enzyme"/>
</dbReference>
<keyword evidence="8" id="KW-1133">Transmembrane helix</keyword>
<feature type="domain" description="M23ase beta-sheet core" evidence="9">
    <location>
        <begin position="541"/>
        <end position="637"/>
    </location>
</feature>
<reference evidence="10 11" key="1">
    <citation type="submission" date="2019-01" db="EMBL/GenBank/DDBJ databases">
        <authorList>
            <person name="Chen W.-M."/>
        </authorList>
    </citation>
    <scope>NUCLEOTIDE SEQUENCE [LARGE SCALE GENOMIC DNA]</scope>
    <source>
        <strain evidence="10 11">TER-1</strain>
    </source>
</reference>
<dbReference type="CDD" id="cd12797">
    <property type="entry name" value="M23_peptidase"/>
    <property type="match status" value="1"/>
</dbReference>
<feature type="transmembrane region" description="Helical" evidence="8">
    <location>
        <begin position="79"/>
        <end position="102"/>
    </location>
</feature>
<evidence type="ECO:0000256" key="4">
    <source>
        <dbReference type="ARBA" id="ARBA00022801"/>
    </source>
</evidence>
<dbReference type="PANTHER" id="PTHR21666:SF288">
    <property type="entry name" value="CELL DIVISION PROTEIN YTFB"/>
    <property type="match status" value="1"/>
</dbReference>
<feature type="region of interest" description="Disordered" evidence="7">
    <location>
        <begin position="181"/>
        <end position="214"/>
    </location>
</feature>
<dbReference type="SUPFAM" id="SSF51261">
    <property type="entry name" value="Duplicated hybrid motif"/>
    <property type="match status" value="1"/>
</dbReference>
<evidence type="ECO:0000313" key="10">
    <source>
        <dbReference type="EMBL" id="RVU20247.1"/>
    </source>
</evidence>
<dbReference type="PANTHER" id="PTHR21666">
    <property type="entry name" value="PEPTIDASE-RELATED"/>
    <property type="match status" value="1"/>
</dbReference>
<dbReference type="AlphaFoldDB" id="A0A3S2YVL7"/>
<keyword evidence="4" id="KW-0378">Hydrolase</keyword>
<evidence type="ECO:0000313" key="11">
    <source>
        <dbReference type="Proteomes" id="UP000286997"/>
    </source>
</evidence>
<dbReference type="OrthoDB" id="9805070at2"/>
<keyword evidence="2" id="KW-0645">Protease</keyword>
<name>A0A3S2YVL7_9HYPH</name>
<feature type="compositionally biased region" description="Basic and acidic residues" evidence="7">
    <location>
        <begin position="19"/>
        <end position="28"/>
    </location>
</feature>
<accession>A0A3S2YVL7</accession>
<evidence type="ECO:0000259" key="9">
    <source>
        <dbReference type="Pfam" id="PF01551"/>
    </source>
</evidence>
<dbReference type="Pfam" id="PF01551">
    <property type="entry name" value="Peptidase_M23"/>
    <property type="match status" value="1"/>
</dbReference>
<keyword evidence="11" id="KW-1185">Reference proteome</keyword>
<keyword evidence="5" id="KW-0862">Zinc</keyword>
<dbReference type="Gene3D" id="3.10.450.350">
    <property type="match status" value="1"/>
</dbReference>